<organism evidence="2 3">
    <name type="scientific">Subtercola boreus</name>
    <dbReference type="NCBI Taxonomy" id="120213"/>
    <lineage>
        <taxon>Bacteria</taxon>
        <taxon>Bacillati</taxon>
        <taxon>Actinomycetota</taxon>
        <taxon>Actinomycetes</taxon>
        <taxon>Micrococcales</taxon>
        <taxon>Microbacteriaceae</taxon>
        <taxon>Subtercola</taxon>
    </lineage>
</organism>
<evidence type="ECO:0000256" key="1">
    <source>
        <dbReference type="SAM" id="MobiDB-lite"/>
    </source>
</evidence>
<reference evidence="2 3" key="1">
    <citation type="submission" date="2017-04" db="EMBL/GenBank/DDBJ databases">
        <title>Comparative genome analysis of Subtercola boreus.</title>
        <authorList>
            <person name="Cho Y.-J."/>
            <person name="Cho A."/>
            <person name="Kim O.-S."/>
            <person name="Lee J.-I."/>
        </authorList>
    </citation>
    <scope>NUCLEOTIDE SEQUENCE [LARGE SCALE GENOMIC DNA]</scope>
    <source>
        <strain evidence="2 3">K300</strain>
    </source>
</reference>
<protein>
    <submittedName>
        <fullName evidence="2">Uncharacterized protein</fullName>
    </submittedName>
</protein>
<proteinExistence type="predicted"/>
<evidence type="ECO:0000313" key="3">
    <source>
        <dbReference type="Proteomes" id="UP000256486"/>
    </source>
</evidence>
<feature type="region of interest" description="Disordered" evidence="1">
    <location>
        <begin position="1"/>
        <end position="73"/>
    </location>
</feature>
<name>A0A3E0VG31_9MICO</name>
<keyword evidence="3" id="KW-1185">Reference proteome</keyword>
<feature type="compositionally biased region" description="Basic and acidic residues" evidence="1">
    <location>
        <begin position="57"/>
        <end position="67"/>
    </location>
</feature>
<feature type="compositionally biased region" description="Polar residues" evidence="1">
    <location>
        <begin position="1"/>
        <end position="14"/>
    </location>
</feature>
<sequence>MSDTNLGTDGTIPNSEDGIAVGHVPDGSHFNPEEEAGSAAAGDEESGTYTDAEGDDREDRPAEKDGTYTDADE</sequence>
<accession>A0A3E0VG31</accession>
<feature type="compositionally biased region" description="Acidic residues" evidence="1">
    <location>
        <begin position="42"/>
        <end position="56"/>
    </location>
</feature>
<dbReference type="AlphaFoldDB" id="A0A3E0VG31"/>
<gene>
    <name evidence="2" type="ORF">B7R54_04775</name>
</gene>
<dbReference type="OrthoDB" id="5121853at2"/>
<dbReference type="Proteomes" id="UP000256486">
    <property type="component" value="Unassembled WGS sequence"/>
</dbReference>
<dbReference type="EMBL" id="NBWZ01000001">
    <property type="protein sequence ID" value="RFA08619.1"/>
    <property type="molecule type" value="Genomic_DNA"/>
</dbReference>
<dbReference type="RefSeq" id="WP_116414022.1">
    <property type="nucleotide sequence ID" value="NZ_NBWZ01000001.1"/>
</dbReference>
<comment type="caution">
    <text evidence="2">The sequence shown here is derived from an EMBL/GenBank/DDBJ whole genome shotgun (WGS) entry which is preliminary data.</text>
</comment>
<evidence type="ECO:0000313" key="2">
    <source>
        <dbReference type="EMBL" id="RFA08619.1"/>
    </source>
</evidence>